<feature type="non-terminal residue" evidence="1">
    <location>
        <position position="1"/>
    </location>
</feature>
<evidence type="ECO:0000313" key="1">
    <source>
        <dbReference type="EMBL" id="GAH00850.1"/>
    </source>
</evidence>
<reference evidence="1" key="1">
    <citation type="journal article" date="2014" name="Front. Microbiol.">
        <title>High frequency of phylogenetically diverse reductive dehalogenase-homologous genes in deep subseafloor sedimentary metagenomes.</title>
        <authorList>
            <person name="Kawai M."/>
            <person name="Futagami T."/>
            <person name="Toyoda A."/>
            <person name="Takaki Y."/>
            <person name="Nishi S."/>
            <person name="Hori S."/>
            <person name="Arai W."/>
            <person name="Tsubouchi T."/>
            <person name="Morono Y."/>
            <person name="Uchiyama I."/>
            <person name="Ito T."/>
            <person name="Fujiyama A."/>
            <person name="Inagaki F."/>
            <person name="Takami H."/>
        </authorList>
    </citation>
    <scope>NUCLEOTIDE SEQUENCE</scope>
    <source>
        <strain evidence="1">Expedition CK06-06</strain>
    </source>
</reference>
<name>X1CXS3_9ZZZZ</name>
<accession>X1CXS3</accession>
<sequence length="34" mass="4070">KEQIKVLAALRNREQARELFKKARGVIRSYRNKV</sequence>
<protein>
    <submittedName>
        <fullName evidence="1">Uncharacterized protein</fullName>
    </submittedName>
</protein>
<dbReference type="EMBL" id="BART01025434">
    <property type="protein sequence ID" value="GAH00850.1"/>
    <property type="molecule type" value="Genomic_DNA"/>
</dbReference>
<dbReference type="AlphaFoldDB" id="X1CXS3"/>
<comment type="caution">
    <text evidence="1">The sequence shown here is derived from an EMBL/GenBank/DDBJ whole genome shotgun (WGS) entry which is preliminary data.</text>
</comment>
<organism evidence="1">
    <name type="scientific">marine sediment metagenome</name>
    <dbReference type="NCBI Taxonomy" id="412755"/>
    <lineage>
        <taxon>unclassified sequences</taxon>
        <taxon>metagenomes</taxon>
        <taxon>ecological metagenomes</taxon>
    </lineage>
</organism>
<gene>
    <name evidence="1" type="ORF">S01H4_45654</name>
</gene>
<proteinExistence type="predicted"/>